<feature type="compositionally biased region" description="Basic and acidic residues" evidence="1">
    <location>
        <begin position="332"/>
        <end position="354"/>
    </location>
</feature>
<dbReference type="PANTHER" id="PTHR42081:SF1">
    <property type="entry name" value="ZINC FINGER PROTEIN DHHC DOMAIN CONTAINING PROTEIN"/>
    <property type="match status" value="1"/>
</dbReference>
<dbReference type="PANTHER" id="PTHR42081">
    <property type="entry name" value="ZINC FINGER PROTEIN DHHC DOMAIN CONTAINING PROTEIN"/>
    <property type="match status" value="1"/>
</dbReference>
<feature type="region of interest" description="Disordered" evidence="1">
    <location>
        <begin position="1"/>
        <end position="28"/>
    </location>
</feature>
<feature type="compositionally biased region" description="Pro residues" evidence="1">
    <location>
        <begin position="729"/>
        <end position="738"/>
    </location>
</feature>
<dbReference type="OrthoDB" id="5418088at2759"/>
<feature type="compositionally biased region" description="Low complexity" evidence="1">
    <location>
        <begin position="1"/>
        <end position="16"/>
    </location>
</feature>
<proteinExistence type="predicted"/>
<dbReference type="InterPro" id="IPR058348">
    <property type="entry name" value="DUF8035"/>
</dbReference>
<dbReference type="EMBL" id="KN847562">
    <property type="protein sequence ID" value="KIW00536.1"/>
    <property type="molecule type" value="Genomic_DNA"/>
</dbReference>
<evidence type="ECO:0000256" key="1">
    <source>
        <dbReference type="SAM" id="MobiDB-lite"/>
    </source>
</evidence>
<feature type="compositionally biased region" description="Basic and acidic residues" evidence="1">
    <location>
        <begin position="774"/>
        <end position="790"/>
    </location>
</feature>
<keyword evidence="4" id="KW-1185">Reference proteome</keyword>
<dbReference type="STRING" id="253628.A0A0D1XEF1"/>
<feature type="compositionally biased region" description="Basic and acidic residues" evidence="1">
    <location>
        <begin position="801"/>
        <end position="837"/>
    </location>
</feature>
<dbReference type="Proteomes" id="UP000053259">
    <property type="component" value="Unassembled WGS sequence"/>
</dbReference>
<feature type="compositionally biased region" description="Basic and acidic residues" evidence="1">
    <location>
        <begin position="636"/>
        <end position="679"/>
    </location>
</feature>
<protein>
    <recommendedName>
        <fullName evidence="2">DUF8035 domain-containing protein</fullName>
    </recommendedName>
</protein>
<feature type="compositionally biased region" description="Polar residues" evidence="1">
    <location>
        <begin position="320"/>
        <end position="330"/>
    </location>
</feature>
<evidence type="ECO:0000259" key="2">
    <source>
        <dbReference type="Pfam" id="PF26118"/>
    </source>
</evidence>
<reference evidence="3 4" key="1">
    <citation type="submission" date="2015-01" db="EMBL/GenBank/DDBJ databases">
        <title>The Genome Sequence of Ochroconis gallopava CBS43764.</title>
        <authorList>
            <consortium name="The Broad Institute Genomics Platform"/>
            <person name="Cuomo C."/>
            <person name="de Hoog S."/>
            <person name="Gorbushina A."/>
            <person name="Stielow B."/>
            <person name="Teixiera M."/>
            <person name="Abouelleil A."/>
            <person name="Chapman S.B."/>
            <person name="Priest M."/>
            <person name="Young S.K."/>
            <person name="Wortman J."/>
            <person name="Nusbaum C."/>
            <person name="Birren B."/>
        </authorList>
    </citation>
    <scope>NUCLEOTIDE SEQUENCE [LARGE SCALE GENOMIC DNA]</scope>
    <source>
        <strain evidence="3 4">CBS 43764</strain>
    </source>
</reference>
<feature type="compositionally biased region" description="Basic and acidic residues" evidence="1">
    <location>
        <begin position="912"/>
        <end position="971"/>
    </location>
</feature>
<feature type="compositionally biased region" description="Basic and acidic residues" evidence="1">
    <location>
        <begin position="885"/>
        <end position="895"/>
    </location>
</feature>
<sequence length="1005" mass="115260">MAASSISASRPSSTAPPHLPALYPTTSLPNPVPTTPFKPLLQKGFSTLTCRACEAFKMGSRYYNSKRSASPGAQRIVVPGRSSDTGFISSSYGGTSYAGHMHGLRDDYRHPSLSSVAPPRKTTGVIPISTEIVYKDSYPLSASSAGAPREAYTGRPRRSSDLPPPHPSLRSRPAAVVQEVTPRPLSPLSRSYEPRDSYVKSNTSVRRSEPKAKKLYNVGDDGSAKLIAETEEYRDSSRRERAGYHLTGRSHRPREVDESAWSYTDAVGMYNETEPIRRPRRGSVDGRRPTSVLELPSYAPSYHRNSRDYGPPPSTRQFDRVNNVTRNSSVREPVRGSSRDRKGSYDTYGHREPYEMPLRPSSTMPVVVNQPEPRHARDETYYPDDYDDYREPRRPHRQFTDENVQSRGFGIRMPSVDRHAGGSSSSSAEPPIPRSVYPQASALYSEQPLVKIPSSSEYVAPAQQVDDRWDKHERREREYDRDRLKDWERPREREYERDDRSERHHHRRSTADGVRDPSIPNAAAAATAAAGLAGAAAVGANYEKKRVEKRYESEDERTPWPRRELNDREDERERRYAERDRDERDRRDRDEKRDREDRRDREEKRREEKPVLDPDEDYRRRVQQAQAELGALPKSRSKEDERNDSERDRQRRREREERERERRQSRDRDSRRGSDDNAVPKRSRAPSVDSHSLSQHNRPSTTDRGFVQEPESMMPGTYPREAQATAGAMPPPPPPSTQQPPTNIVPPTANATLPVPDVAPRSKSVDPSSGTSSGERRVTIVEPPKDDGKAADPPLKGILRKPTEKFPEHPTTHREGVTPLKERLKKENGGKEIPEGAKWTKIDRRLVNPQALEEKGERFEERQDCVIVLRVLTKDEIQVFANRTAEIREEREQRYHRERKRHSSHGHRSSHHERDTSDDSDNREYRHSSRRSHRDDEKESHRHGRDDGGSDRDREQPRSSRKDSDKDKYESENEAVMRAIEEGRRKDRGSRDLREEYMSGALNGR</sequence>
<evidence type="ECO:0000313" key="3">
    <source>
        <dbReference type="EMBL" id="KIW00536.1"/>
    </source>
</evidence>
<feature type="region of interest" description="Disordered" evidence="1">
    <location>
        <begin position="878"/>
        <end position="1005"/>
    </location>
</feature>
<feature type="compositionally biased region" description="Basic and acidic residues" evidence="1">
    <location>
        <begin position="979"/>
        <end position="997"/>
    </location>
</feature>
<feature type="region of interest" description="Disordered" evidence="1">
    <location>
        <begin position="140"/>
        <end position="211"/>
    </location>
</feature>
<feature type="compositionally biased region" description="Basic and acidic residues" evidence="1">
    <location>
        <begin position="542"/>
        <end position="620"/>
    </location>
</feature>
<dbReference type="InParanoid" id="A0A0D1XEF1"/>
<dbReference type="GeneID" id="27315866"/>
<feature type="compositionally biased region" description="Polar residues" evidence="1">
    <location>
        <begin position="689"/>
        <end position="703"/>
    </location>
</feature>
<dbReference type="AlphaFoldDB" id="A0A0D1XEF1"/>
<feature type="region of interest" description="Disordered" evidence="1">
    <location>
        <begin position="455"/>
        <end position="837"/>
    </location>
</feature>
<feature type="region of interest" description="Disordered" evidence="1">
    <location>
        <begin position="273"/>
        <end position="434"/>
    </location>
</feature>
<organism evidence="3 4">
    <name type="scientific">Verruconis gallopava</name>
    <dbReference type="NCBI Taxonomy" id="253628"/>
    <lineage>
        <taxon>Eukaryota</taxon>
        <taxon>Fungi</taxon>
        <taxon>Dikarya</taxon>
        <taxon>Ascomycota</taxon>
        <taxon>Pezizomycotina</taxon>
        <taxon>Dothideomycetes</taxon>
        <taxon>Pleosporomycetidae</taxon>
        <taxon>Venturiales</taxon>
        <taxon>Sympoventuriaceae</taxon>
        <taxon>Verruconis</taxon>
    </lineage>
</organism>
<evidence type="ECO:0000313" key="4">
    <source>
        <dbReference type="Proteomes" id="UP000053259"/>
    </source>
</evidence>
<feature type="compositionally biased region" description="Low complexity" evidence="1">
    <location>
        <begin position="522"/>
        <end position="540"/>
    </location>
</feature>
<feature type="compositionally biased region" description="Basic and acidic residues" evidence="1">
    <location>
        <begin position="465"/>
        <end position="502"/>
    </location>
</feature>
<accession>A0A0D1XEF1</accession>
<feature type="compositionally biased region" description="Basic residues" evidence="1">
    <location>
        <begin position="896"/>
        <end position="911"/>
    </location>
</feature>
<feature type="domain" description="DUF8035" evidence="2">
    <location>
        <begin position="837"/>
        <end position="890"/>
    </location>
</feature>
<dbReference type="RefSeq" id="XP_016210405.1">
    <property type="nucleotide sequence ID" value="XM_016361723.1"/>
</dbReference>
<gene>
    <name evidence="3" type="ORF">PV09_07893</name>
</gene>
<feature type="compositionally biased region" description="Basic and acidic residues" evidence="1">
    <location>
        <begin position="274"/>
        <end position="288"/>
    </location>
</feature>
<name>A0A0D1XEF1_9PEZI</name>
<dbReference type="VEuPathDB" id="FungiDB:PV09_07893"/>
<dbReference type="Pfam" id="PF26118">
    <property type="entry name" value="DUF8035"/>
    <property type="match status" value="1"/>
</dbReference>